<keyword evidence="4" id="KW-1185">Reference proteome</keyword>
<feature type="domain" description="Stress-response A/B barrel" evidence="2">
    <location>
        <begin position="2"/>
        <end position="97"/>
    </location>
</feature>
<sequence length="100" mass="11296">MYEHLVLFKFNQEISKEKEAYLLGKLKALKEEIPGIVELTTGINVTEETDRAQGYSIGLRVTFTSKDALKAYGPHPKHQDFVQELDGIIEDVIVADYPIS</sequence>
<dbReference type="InterPro" id="IPR044662">
    <property type="entry name" value="HS1/DABB1-like"/>
</dbReference>
<proteinExistence type="predicted"/>
<dbReference type="Pfam" id="PF07876">
    <property type="entry name" value="Dabb"/>
    <property type="match status" value="1"/>
</dbReference>
<dbReference type="EMBL" id="QPJJ01000004">
    <property type="protein sequence ID" value="RCW73183.1"/>
    <property type="molecule type" value="Genomic_DNA"/>
</dbReference>
<dbReference type="SUPFAM" id="SSF54909">
    <property type="entry name" value="Dimeric alpha+beta barrel"/>
    <property type="match status" value="1"/>
</dbReference>
<evidence type="ECO:0000259" key="2">
    <source>
        <dbReference type="PROSITE" id="PS51502"/>
    </source>
</evidence>
<dbReference type="PANTHER" id="PTHR33178:SF10">
    <property type="entry name" value="STRESS-RESPONSE A_B BARREL DOMAIN-CONTAINING PROTEIN"/>
    <property type="match status" value="1"/>
</dbReference>
<evidence type="ECO:0000313" key="4">
    <source>
        <dbReference type="Proteomes" id="UP000252585"/>
    </source>
</evidence>
<dbReference type="PROSITE" id="PS51502">
    <property type="entry name" value="S_R_A_B_BARREL"/>
    <property type="match status" value="1"/>
</dbReference>
<dbReference type="Proteomes" id="UP000252585">
    <property type="component" value="Unassembled WGS sequence"/>
</dbReference>
<dbReference type="InterPro" id="IPR011008">
    <property type="entry name" value="Dimeric_a/b-barrel"/>
</dbReference>
<evidence type="ECO:0000256" key="1">
    <source>
        <dbReference type="ARBA" id="ARBA00011738"/>
    </source>
</evidence>
<dbReference type="PANTHER" id="PTHR33178">
    <property type="match status" value="1"/>
</dbReference>
<accession>A0A368XYX1</accession>
<dbReference type="Gene3D" id="3.30.70.100">
    <property type="match status" value="1"/>
</dbReference>
<comment type="caution">
    <text evidence="3">The sequence shown here is derived from an EMBL/GenBank/DDBJ whole genome shotgun (WGS) entry which is preliminary data.</text>
</comment>
<evidence type="ECO:0000313" key="3">
    <source>
        <dbReference type="EMBL" id="RCW73183.1"/>
    </source>
</evidence>
<comment type="subunit">
    <text evidence="1">Homodimer.</text>
</comment>
<dbReference type="InterPro" id="IPR013097">
    <property type="entry name" value="Dabb"/>
</dbReference>
<reference evidence="3 4" key="1">
    <citation type="submission" date="2018-07" db="EMBL/GenBank/DDBJ databases">
        <title>Genomic Encyclopedia of Type Strains, Phase IV (KMG-IV): sequencing the most valuable type-strain genomes for metagenomic binning, comparative biology and taxonomic classification.</title>
        <authorList>
            <person name="Goeker M."/>
        </authorList>
    </citation>
    <scope>NUCLEOTIDE SEQUENCE [LARGE SCALE GENOMIC DNA]</scope>
    <source>
        <strain evidence="3 4">DSM 27696</strain>
    </source>
</reference>
<protein>
    <submittedName>
        <fullName evidence="3">Stress responsive alpha/beta barrel protein</fullName>
    </submittedName>
</protein>
<name>A0A368XYX1_9BACI</name>
<dbReference type="RefSeq" id="WP_114352281.1">
    <property type="nucleotide sequence ID" value="NZ_QPJJ01000004.1"/>
</dbReference>
<gene>
    <name evidence="3" type="ORF">DFR57_104181</name>
</gene>
<dbReference type="SMART" id="SM00886">
    <property type="entry name" value="Dabb"/>
    <property type="match status" value="1"/>
</dbReference>
<dbReference type="AlphaFoldDB" id="A0A368XYX1"/>
<organism evidence="3 4">
    <name type="scientific">Saliterribacillus persicus</name>
    <dbReference type="NCBI Taxonomy" id="930114"/>
    <lineage>
        <taxon>Bacteria</taxon>
        <taxon>Bacillati</taxon>
        <taxon>Bacillota</taxon>
        <taxon>Bacilli</taxon>
        <taxon>Bacillales</taxon>
        <taxon>Bacillaceae</taxon>
        <taxon>Saliterribacillus</taxon>
    </lineage>
</organism>
<dbReference type="OrthoDB" id="9808130at2"/>